<accession>A0ACC0XNN1</accession>
<reference evidence="2" key="1">
    <citation type="journal article" date="2023" name="G3 (Bethesda)">
        <title>Genome assembly and association tests identify interacting loci associated with vigor, precocity, and sex in interspecific pistachio rootstocks.</title>
        <authorList>
            <person name="Palmer W."/>
            <person name="Jacygrad E."/>
            <person name="Sagayaradj S."/>
            <person name="Cavanaugh K."/>
            <person name="Han R."/>
            <person name="Bertier L."/>
            <person name="Beede B."/>
            <person name="Kafkas S."/>
            <person name="Golino D."/>
            <person name="Preece J."/>
            <person name="Michelmore R."/>
        </authorList>
    </citation>
    <scope>NUCLEOTIDE SEQUENCE [LARGE SCALE GENOMIC DNA]</scope>
</reference>
<evidence type="ECO:0000313" key="1">
    <source>
        <dbReference type="EMBL" id="KAJ0019016.1"/>
    </source>
</evidence>
<dbReference type="Proteomes" id="UP001163603">
    <property type="component" value="Chromosome 12"/>
</dbReference>
<gene>
    <name evidence="1" type="ORF">Pint_10824</name>
</gene>
<dbReference type="EMBL" id="CM047747">
    <property type="protein sequence ID" value="KAJ0019016.1"/>
    <property type="molecule type" value="Genomic_DNA"/>
</dbReference>
<proteinExistence type="predicted"/>
<protein>
    <submittedName>
        <fullName evidence="1">Uncharacterized protein</fullName>
    </submittedName>
</protein>
<name>A0ACC0XNN1_9ROSI</name>
<evidence type="ECO:0000313" key="2">
    <source>
        <dbReference type="Proteomes" id="UP001163603"/>
    </source>
</evidence>
<sequence>MEKPTFVSGSNLFF</sequence>
<organism evidence="1 2">
    <name type="scientific">Pistacia integerrima</name>
    <dbReference type="NCBI Taxonomy" id="434235"/>
    <lineage>
        <taxon>Eukaryota</taxon>
        <taxon>Viridiplantae</taxon>
        <taxon>Streptophyta</taxon>
        <taxon>Embryophyta</taxon>
        <taxon>Tracheophyta</taxon>
        <taxon>Spermatophyta</taxon>
        <taxon>Magnoliopsida</taxon>
        <taxon>eudicotyledons</taxon>
        <taxon>Gunneridae</taxon>
        <taxon>Pentapetalae</taxon>
        <taxon>rosids</taxon>
        <taxon>malvids</taxon>
        <taxon>Sapindales</taxon>
        <taxon>Anacardiaceae</taxon>
        <taxon>Pistacia</taxon>
    </lineage>
</organism>
<keyword evidence="2" id="KW-1185">Reference proteome</keyword>
<comment type="caution">
    <text evidence="1">The sequence shown here is derived from an EMBL/GenBank/DDBJ whole genome shotgun (WGS) entry which is preliminary data.</text>
</comment>